<evidence type="ECO:0000256" key="1">
    <source>
        <dbReference type="SAM" id="SignalP"/>
    </source>
</evidence>
<dbReference type="Pfam" id="PF11101">
    <property type="entry name" value="DUF2884"/>
    <property type="match status" value="1"/>
</dbReference>
<keyword evidence="1" id="KW-0732">Signal</keyword>
<organism evidence="2 3">
    <name type="scientific">Psychrosphaera ytuae</name>
    <dbReference type="NCBI Taxonomy" id="2820710"/>
    <lineage>
        <taxon>Bacteria</taxon>
        <taxon>Pseudomonadati</taxon>
        <taxon>Pseudomonadota</taxon>
        <taxon>Gammaproteobacteria</taxon>
        <taxon>Alteromonadales</taxon>
        <taxon>Pseudoalteromonadaceae</taxon>
        <taxon>Psychrosphaera</taxon>
    </lineage>
</organism>
<dbReference type="InterPro" id="IPR021307">
    <property type="entry name" value="DUF2884"/>
</dbReference>
<feature type="chain" id="PRO_5037400191" evidence="1">
    <location>
        <begin position="23"/>
        <end position="257"/>
    </location>
</feature>
<accession>A0A975DC82</accession>
<keyword evidence="3" id="KW-1185">Reference proteome</keyword>
<dbReference type="Proteomes" id="UP000682739">
    <property type="component" value="Chromosome"/>
</dbReference>
<name>A0A975DC82_9GAMM</name>
<dbReference type="KEGG" id="psym:J1N51_01910"/>
<feature type="signal peptide" evidence="1">
    <location>
        <begin position="1"/>
        <end position="22"/>
    </location>
</feature>
<proteinExistence type="predicted"/>
<protein>
    <submittedName>
        <fullName evidence="2">DUF2884 family protein</fullName>
    </submittedName>
</protein>
<gene>
    <name evidence="2" type="ORF">J1N51_01910</name>
</gene>
<dbReference type="AlphaFoldDB" id="A0A975DC82"/>
<dbReference type="EMBL" id="CP072110">
    <property type="protein sequence ID" value="QTH64263.1"/>
    <property type="molecule type" value="Genomic_DNA"/>
</dbReference>
<evidence type="ECO:0000313" key="3">
    <source>
        <dbReference type="Proteomes" id="UP000682739"/>
    </source>
</evidence>
<reference evidence="2" key="1">
    <citation type="submission" date="2021-03" db="EMBL/GenBank/DDBJ databases">
        <title>Description of Psychrosphaera ytuae sp. nov. isolated from deep sea sediment of South China Sea.</title>
        <authorList>
            <person name="Zhang J."/>
            <person name="Xu X.-D."/>
        </authorList>
    </citation>
    <scope>NUCLEOTIDE SEQUENCE</scope>
    <source>
        <strain evidence="2">MTZ26</strain>
    </source>
</reference>
<evidence type="ECO:0000313" key="2">
    <source>
        <dbReference type="EMBL" id="QTH64263.1"/>
    </source>
</evidence>
<dbReference type="RefSeq" id="WP_208832318.1">
    <property type="nucleotide sequence ID" value="NZ_CP072110.1"/>
</dbReference>
<sequence>MKKLTIALATIAALNVSFSAEAHNDRFQNDHCEVNLNKDITITPEHILIRENDTTLYDIYKDKTVFYKGVELDLTQEQKALVNQYSTSARKLIPEVNAIVIDGLDIASEALTMTFNELGVQTDIESKFTDLKHTLISRYNLEDGTYHFQANGMDVNYVNDEVDRAVEEVMEEIVPSLVGNVLQLIGKAMTEGEGAFEHLEDLDVRVEERIEAQSARLEEKVESFCFSVEHVDELENELSRTSSKLKELDVIKYRHNR</sequence>